<evidence type="ECO:0000313" key="2">
    <source>
        <dbReference type="Proteomes" id="UP000639010"/>
    </source>
</evidence>
<gene>
    <name evidence="1" type="ORF">H4684_004015</name>
</gene>
<proteinExistence type="predicted"/>
<dbReference type="InterPro" id="IPR036388">
    <property type="entry name" value="WH-like_DNA-bd_sf"/>
</dbReference>
<dbReference type="Pfam" id="PF01527">
    <property type="entry name" value="HTH_Tnp_1"/>
    <property type="match status" value="1"/>
</dbReference>
<dbReference type="SUPFAM" id="SSF48295">
    <property type="entry name" value="TrpR-like"/>
    <property type="match status" value="1"/>
</dbReference>
<evidence type="ECO:0000313" key="1">
    <source>
        <dbReference type="EMBL" id="MBE1427323.1"/>
    </source>
</evidence>
<dbReference type="InterPro" id="IPR002514">
    <property type="entry name" value="Transposase_8"/>
</dbReference>
<dbReference type="EMBL" id="JADBGG010000059">
    <property type="protein sequence ID" value="MBE1427323.1"/>
    <property type="molecule type" value="Genomic_DNA"/>
</dbReference>
<keyword evidence="2" id="KW-1185">Reference proteome</keyword>
<dbReference type="Gene3D" id="1.10.10.10">
    <property type="entry name" value="Winged helix-like DNA-binding domain superfamily/Winged helix DNA-binding domain"/>
    <property type="match status" value="1"/>
</dbReference>
<sequence length="81" mass="8986">MTKRTRRKHSAEFKAKVALAAMAGDKTLAELAQRFEVHPNQITEWKRQLSERAAAVFGKSAESEPAVDSKVLHAKIGQLTL</sequence>
<reference evidence="1 2" key="1">
    <citation type="submission" date="2020-10" db="EMBL/GenBank/DDBJ databases">
        <title>Genomic Encyclopedia of Type Strains, Phase IV (KMG-IV): sequencing the most valuable type-strain genomes for metagenomic binning, comparative biology and taxonomic classification.</title>
        <authorList>
            <person name="Goeker M."/>
        </authorList>
    </citation>
    <scope>NUCLEOTIDE SEQUENCE [LARGE SCALE GENOMIC DNA]</scope>
    <source>
        <strain evidence="1 2">DSM 4194</strain>
    </source>
</reference>
<name>A0ABR9H9F6_9BACT</name>
<accession>A0ABR9H9F6</accession>
<dbReference type="Proteomes" id="UP000639010">
    <property type="component" value="Unassembled WGS sequence"/>
</dbReference>
<organism evidence="1 2">
    <name type="scientific">Desulfomicrobium macestii</name>
    <dbReference type="NCBI Taxonomy" id="90731"/>
    <lineage>
        <taxon>Bacteria</taxon>
        <taxon>Pseudomonadati</taxon>
        <taxon>Thermodesulfobacteriota</taxon>
        <taxon>Desulfovibrionia</taxon>
        <taxon>Desulfovibrionales</taxon>
        <taxon>Desulfomicrobiaceae</taxon>
        <taxon>Desulfomicrobium</taxon>
    </lineage>
</organism>
<dbReference type="InterPro" id="IPR010921">
    <property type="entry name" value="Trp_repressor/repl_initiator"/>
</dbReference>
<protein>
    <submittedName>
        <fullName evidence="1">Transposase-like protein</fullName>
    </submittedName>
</protein>
<comment type="caution">
    <text evidence="1">The sequence shown here is derived from an EMBL/GenBank/DDBJ whole genome shotgun (WGS) entry which is preliminary data.</text>
</comment>